<gene>
    <name evidence="1" type="ORF">MNB_SM-7-1383</name>
</gene>
<dbReference type="AlphaFoldDB" id="A0A1W1BZ24"/>
<organism evidence="1">
    <name type="scientific">hydrothermal vent metagenome</name>
    <dbReference type="NCBI Taxonomy" id="652676"/>
    <lineage>
        <taxon>unclassified sequences</taxon>
        <taxon>metagenomes</taxon>
        <taxon>ecological metagenomes</taxon>
    </lineage>
</organism>
<reference evidence="1" key="1">
    <citation type="submission" date="2016-10" db="EMBL/GenBank/DDBJ databases">
        <authorList>
            <person name="de Groot N.N."/>
        </authorList>
    </citation>
    <scope>NUCLEOTIDE SEQUENCE</scope>
</reference>
<protein>
    <submittedName>
        <fullName evidence="1">Uncharacterized protein</fullName>
    </submittedName>
</protein>
<accession>A0A1W1BZ24</accession>
<evidence type="ECO:0000313" key="1">
    <source>
        <dbReference type="EMBL" id="SFV58753.1"/>
    </source>
</evidence>
<name>A0A1W1BZ24_9ZZZZ</name>
<proteinExistence type="predicted"/>
<dbReference type="EMBL" id="FPHB01000042">
    <property type="protein sequence ID" value="SFV58753.1"/>
    <property type="molecule type" value="Genomic_DNA"/>
</dbReference>
<sequence>MLISSLFAKKVAIVIQENQKLLMDESLKKEIQSLFTKEDIYLKGKNSIEILFDKNRKIKKIFTSGGAQKLVEFALQRGYSSLALVEYKKSSKTLNVVVFVADKKVQDRKSKHIAFNPRVRTEDLAKTLLASVLTLNYELGVLDAKKVY</sequence>